<dbReference type="Proteomes" id="UP000189339">
    <property type="component" value="Unassembled WGS sequence"/>
</dbReference>
<dbReference type="SUPFAM" id="SSF53474">
    <property type="entry name" value="alpha/beta-Hydrolases"/>
    <property type="match status" value="1"/>
</dbReference>
<sequence length="305" mass="34275">MPPLRNSTRCPVNKPREYPVTNGDLHIHAVAEGPRGATPLVLVHGYPDNHRVWDRVAADLSRDFLVIRYDVRGAGRSGKPGRTREYRLALLAQDLRAVVDTLIPGRPFHLVAHDWGAIQSWESATAPELASRLRSYTAISGPCLDHVGYWLRERLGGAPGQGGTAQLLRQLGRSWYVLLFQLPLLPELIWLAGLDRLWPAYLRRHEGIADARYRTSQKADGRFGVKLYRANVLPRLLRPRPRRANCPVQVIVPTQDAYVSPPLTDSLVRWTGKLTRQELDAPHWAPLTHPEAVCRSVRAFVAAHP</sequence>
<dbReference type="InterPro" id="IPR000073">
    <property type="entry name" value="AB_hydrolase_1"/>
</dbReference>
<dbReference type="OrthoDB" id="5296151at2"/>
<dbReference type="EMBL" id="MSCW01000007">
    <property type="protein sequence ID" value="ONF43479.1"/>
    <property type="molecule type" value="Genomic_DNA"/>
</dbReference>
<dbReference type="STRING" id="135739.BTO32_12480"/>
<organism evidence="2 3">
    <name type="scientific">Marinobacter lutaoensis</name>
    <dbReference type="NCBI Taxonomy" id="135739"/>
    <lineage>
        <taxon>Bacteria</taxon>
        <taxon>Pseudomonadati</taxon>
        <taxon>Pseudomonadota</taxon>
        <taxon>Gammaproteobacteria</taxon>
        <taxon>Pseudomonadales</taxon>
        <taxon>Marinobacteraceae</taxon>
        <taxon>Marinobacter</taxon>
    </lineage>
</organism>
<dbReference type="AlphaFoldDB" id="A0A1V2DSG4"/>
<comment type="caution">
    <text evidence="2">The sequence shown here is derived from an EMBL/GenBank/DDBJ whole genome shotgun (WGS) entry which is preliminary data.</text>
</comment>
<keyword evidence="3" id="KW-1185">Reference proteome</keyword>
<dbReference type="Pfam" id="PF00561">
    <property type="entry name" value="Abhydrolase_1"/>
    <property type="match status" value="1"/>
</dbReference>
<protein>
    <submittedName>
        <fullName evidence="2">Alpha/beta hydrolase</fullName>
    </submittedName>
</protein>
<keyword evidence="2" id="KW-0378">Hydrolase</keyword>
<feature type="domain" description="AB hydrolase-1" evidence="1">
    <location>
        <begin position="39"/>
        <end position="290"/>
    </location>
</feature>
<dbReference type="Gene3D" id="3.40.50.1820">
    <property type="entry name" value="alpha/beta hydrolase"/>
    <property type="match status" value="1"/>
</dbReference>
<accession>A0A1V2DSG4</accession>
<gene>
    <name evidence="2" type="ORF">BTO32_12480</name>
</gene>
<evidence type="ECO:0000259" key="1">
    <source>
        <dbReference type="Pfam" id="PF00561"/>
    </source>
</evidence>
<evidence type="ECO:0000313" key="2">
    <source>
        <dbReference type="EMBL" id="ONF43479.1"/>
    </source>
</evidence>
<evidence type="ECO:0000313" key="3">
    <source>
        <dbReference type="Proteomes" id="UP000189339"/>
    </source>
</evidence>
<dbReference type="GO" id="GO:0016787">
    <property type="term" value="F:hydrolase activity"/>
    <property type="evidence" value="ECO:0007669"/>
    <property type="project" value="UniProtKB-KW"/>
</dbReference>
<dbReference type="PANTHER" id="PTHR43329">
    <property type="entry name" value="EPOXIDE HYDROLASE"/>
    <property type="match status" value="1"/>
</dbReference>
<name>A0A1V2DSG4_9GAMM</name>
<reference evidence="2 3" key="1">
    <citation type="submission" date="2016-12" db="EMBL/GenBank/DDBJ databases">
        <title>Marinobacter lutaoensis whole genome sequencing.</title>
        <authorList>
            <person name="Verma A."/>
            <person name="Krishnamurthi S."/>
        </authorList>
    </citation>
    <scope>NUCLEOTIDE SEQUENCE [LARGE SCALE GENOMIC DNA]</scope>
    <source>
        <strain evidence="2 3">T5054</strain>
    </source>
</reference>
<dbReference type="InterPro" id="IPR029058">
    <property type="entry name" value="AB_hydrolase_fold"/>
</dbReference>
<proteinExistence type="predicted"/>